<keyword evidence="6" id="KW-1185">Reference proteome</keyword>
<protein>
    <submittedName>
        <fullName evidence="5">Uncharacterized protein</fullName>
    </submittedName>
</protein>
<dbReference type="GO" id="GO:0004553">
    <property type="term" value="F:hydrolase activity, hydrolyzing O-glycosyl compounds"/>
    <property type="evidence" value="ECO:0007669"/>
    <property type="project" value="InterPro"/>
</dbReference>
<sequence length="132" mass="14339">MLNPCTICNNKDKESYDINKNKLQEAGICFGLLGDNLQSATDIIALYKNHTINKTWLFKPIPAMQDALEPSDINVVLGVKNENLAGLTRSLDAATEGVNPTIVHLKDTGIQYLTVGIEAISGVNSIDTLLQL</sequence>
<evidence type="ECO:0000256" key="2">
    <source>
        <dbReference type="ARBA" id="ARBA00022801"/>
    </source>
</evidence>
<evidence type="ECO:0000313" key="5">
    <source>
        <dbReference type="EMBL" id="ONK66099.1"/>
    </source>
</evidence>
<evidence type="ECO:0000256" key="4">
    <source>
        <dbReference type="RuleBase" id="RU004335"/>
    </source>
</evidence>
<dbReference type="InterPro" id="IPR044965">
    <property type="entry name" value="Glyco_hydro_17_plant"/>
</dbReference>
<comment type="similarity">
    <text evidence="1 4">Belongs to the glycosyl hydrolase 17 family.</text>
</comment>
<accession>A0A5P1EMS2</accession>
<dbReference type="SUPFAM" id="SSF51445">
    <property type="entry name" value="(Trans)glycosidases"/>
    <property type="match status" value="1"/>
</dbReference>
<dbReference type="Gramene" id="ONK66099">
    <property type="protein sequence ID" value="ONK66099"/>
    <property type="gene ID" value="A4U43_C06F4140"/>
</dbReference>
<keyword evidence="2" id="KW-0378">Hydrolase</keyword>
<gene>
    <name evidence="5" type="ORF">A4U43_C06F4140</name>
</gene>
<dbReference type="EMBL" id="CM007386">
    <property type="protein sequence ID" value="ONK66099.1"/>
    <property type="molecule type" value="Genomic_DNA"/>
</dbReference>
<evidence type="ECO:0000256" key="3">
    <source>
        <dbReference type="ARBA" id="ARBA00023295"/>
    </source>
</evidence>
<dbReference type="InterPro" id="IPR000490">
    <property type="entry name" value="Glyco_hydro_17"/>
</dbReference>
<reference evidence="6" key="1">
    <citation type="journal article" date="2017" name="Nat. Commun.">
        <title>The asparagus genome sheds light on the origin and evolution of a young Y chromosome.</title>
        <authorList>
            <person name="Harkess A."/>
            <person name="Zhou J."/>
            <person name="Xu C."/>
            <person name="Bowers J.E."/>
            <person name="Van der Hulst R."/>
            <person name="Ayyampalayam S."/>
            <person name="Mercati F."/>
            <person name="Riccardi P."/>
            <person name="McKain M.R."/>
            <person name="Kakrana A."/>
            <person name="Tang H."/>
            <person name="Ray J."/>
            <person name="Groenendijk J."/>
            <person name="Arikit S."/>
            <person name="Mathioni S.M."/>
            <person name="Nakano M."/>
            <person name="Shan H."/>
            <person name="Telgmann-Rauber A."/>
            <person name="Kanno A."/>
            <person name="Yue Z."/>
            <person name="Chen H."/>
            <person name="Li W."/>
            <person name="Chen Y."/>
            <person name="Xu X."/>
            <person name="Zhang Y."/>
            <person name="Luo S."/>
            <person name="Chen H."/>
            <person name="Gao J."/>
            <person name="Mao Z."/>
            <person name="Pires J.C."/>
            <person name="Luo M."/>
            <person name="Kudrna D."/>
            <person name="Wing R.A."/>
            <person name="Meyers B.C."/>
            <person name="Yi K."/>
            <person name="Kong H."/>
            <person name="Lavrijsen P."/>
            <person name="Sunseri F."/>
            <person name="Falavigna A."/>
            <person name="Ye Y."/>
            <person name="Leebens-Mack J.H."/>
            <person name="Chen G."/>
        </authorList>
    </citation>
    <scope>NUCLEOTIDE SEQUENCE [LARGE SCALE GENOMIC DNA]</scope>
    <source>
        <strain evidence="6">cv. DH0086</strain>
    </source>
</reference>
<dbReference type="AlphaFoldDB" id="A0A5P1EMS2"/>
<name>A0A5P1EMS2_ASPOF</name>
<keyword evidence="3" id="KW-0326">Glycosidase</keyword>
<proteinExistence type="inferred from homology"/>
<dbReference type="Gene3D" id="3.20.20.80">
    <property type="entry name" value="Glycosidases"/>
    <property type="match status" value="1"/>
</dbReference>
<evidence type="ECO:0000313" key="6">
    <source>
        <dbReference type="Proteomes" id="UP000243459"/>
    </source>
</evidence>
<organism evidence="5 6">
    <name type="scientific">Asparagus officinalis</name>
    <name type="common">Garden asparagus</name>
    <dbReference type="NCBI Taxonomy" id="4686"/>
    <lineage>
        <taxon>Eukaryota</taxon>
        <taxon>Viridiplantae</taxon>
        <taxon>Streptophyta</taxon>
        <taxon>Embryophyta</taxon>
        <taxon>Tracheophyta</taxon>
        <taxon>Spermatophyta</taxon>
        <taxon>Magnoliopsida</taxon>
        <taxon>Liliopsida</taxon>
        <taxon>Asparagales</taxon>
        <taxon>Asparagaceae</taxon>
        <taxon>Asparagoideae</taxon>
        <taxon>Asparagus</taxon>
    </lineage>
</organism>
<evidence type="ECO:0000256" key="1">
    <source>
        <dbReference type="ARBA" id="ARBA00008773"/>
    </source>
</evidence>
<dbReference type="GO" id="GO:0005975">
    <property type="term" value="P:carbohydrate metabolic process"/>
    <property type="evidence" value="ECO:0007669"/>
    <property type="project" value="InterPro"/>
</dbReference>
<dbReference type="Pfam" id="PF00332">
    <property type="entry name" value="Glyco_hydro_17"/>
    <property type="match status" value="1"/>
</dbReference>
<dbReference type="Proteomes" id="UP000243459">
    <property type="component" value="Chromosome 6"/>
</dbReference>
<dbReference type="PANTHER" id="PTHR32227">
    <property type="entry name" value="GLUCAN ENDO-1,3-BETA-GLUCOSIDASE BG1-RELATED-RELATED"/>
    <property type="match status" value="1"/>
</dbReference>
<dbReference type="InterPro" id="IPR017853">
    <property type="entry name" value="GH"/>
</dbReference>